<feature type="non-terminal residue" evidence="13">
    <location>
        <position position="1228"/>
    </location>
</feature>
<keyword evidence="5" id="KW-0067">ATP-binding</keyword>
<feature type="chain" id="PRO_5001605715" evidence="11">
    <location>
        <begin position="23"/>
        <end position="1228"/>
    </location>
</feature>
<dbReference type="SMART" id="SM00382">
    <property type="entry name" value="AAA"/>
    <property type="match status" value="1"/>
</dbReference>
<dbReference type="GO" id="GO:0016887">
    <property type="term" value="F:ATP hydrolysis activity"/>
    <property type="evidence" value="ECO:0007669"/>
    <property type="project" value="InterPro"/>
</dbReference>
<dbReference type="Gene3D" id="2.120.10.30">
    <property type="entry name" value="TolB, C-terminal domain"/>
    <property type="match status" value="1"/>
</dbReference>
<keyword evidence="7" id="KW-0496">Mitochondrion</keyword>
<dbReference type="SUPFAM" id="SSF75011">
    <property type="entry name" value="3-carboxy-cis,cis-mucoante lactonizing enzyme"/>
    <property type="match status" value="1"/>
</dbReference>
<evidence type="ECO:0000256" key="7">
    <source>
        <dbReference type="ARBA" id="ARBA00023128"/>
    </source>
</evidence>
<evidence type="ECO:0000313" key="13">
    <source>
        <dbReference type="EMBL" id="JAC67495.1"/>
    </source>
</evidence>
<evidence type="ECO:0000256" key="10">
    <source>
        <dbReference type="SAM" id="Coils"/>
    </source>
</evidence>
<keyword evidence="6 10" id="KW-0175">Coiled coil</keyword>
<name>A0A061RA02_9CHLO</name>
<keyword evidence="11" id="KW-0732">Signal</keyword>
<dbReference type="InterPro" id="IPR003593">
    <property type="entry name" value="AAA+_ATPase"/>
</dbReference>
<dbReference type="InterPro" id="IPR027417">
    <property type="entry name" value="P-loop_NTPase"/>
</dbReference>
<dbReference type="SUPFAM" id="SSF52540">
    <property type="entry name" value="P-loop containing nucleoside triphosphate hydrolases"/>
    <property type="match status" value="1"/>
</dbReference>
<dbReference type="PANTHER" id="PTHR23075:SF0">
    <property type="entry name" value="ATPASE FAMILY AAA DOMAIN-CONTAINING PROTEIN 3"/>
    <property type="match status" value="1"/>
</dbReference>
<feature type="domain" description="AAA+ ATPase" evidence="12">
    <location>
        <begin position="1033"/>
        <end position="1170"/>
    </location>
</feature>
<dbReference type="PANTHER" id="PTHR23075">
    <property type="entry name" value="PUTATIVE ATP-ASE"/>
    <property type="match status" value="1"/>
</dbReference>
<dbReference type="Pfam" id="PF00004">
    <property type="entry name" value="AAA"/>
    <property type="match status" value="1"/>
</dbReference>
<feature type="coiled-coil region" evidence="10">
    <location>
        <begin position="801"/>
        <end position="860"/>
    </location>
</feature>
<evidence type="ECO:0000256" key="2">
    <source>
        <dbReference type="ARBA" id="ARBA00004436"/>
    </source>
</evidence>
<feature type="signal peptide" evidence="11">
    <location>
        <begin position="1"/>
        <end position="22"/>
    </location>
</feature>
<evidence type="ECO:0000256" key="1">
    <source>
        <dbReference type="ARBA" id="ARBA00004273"/>
    </source>
</evidence>
<dbReference type="Pfam" id="PF12037">
    <property type="entry name" value="ATAD3_N"/>
    <property type="match status" value="1"/>
</dbReference>
<evidence type="ECO:0000256" key="8">
    <source>
        <dbReference type="ARBA" id="ARBA00023136"/>
    </source>
</evidence>
<evidence type="ECO:0000256" key="5">
    <source>
        <dbReference type="ARBA" id="ARBA00022840"/>
    </source>
</evidence>
<dbReference type="GO" id="GO:0007005">
    <property type="term" value="P:mitochondrion organization"/>
    <property type="evidence" value="ECO:0007669"/>
    <property type="project" value="TreeGrafter"/>
</dbReference>
<dbReference type="GO" id="GO:0005743">
    <property type="term" value="C:mitochondrial inner membrane"/>
    <property type="evidence" value="ECO:0007669"/>
    <property type="project" value="UniProtKB-SubCell"/>
</dbReference>
<dbReference type="Gene3D" id="3.40.50.300">
    <property type="entry name" value="P-loop containing nucleotide triphosphate hydrolases"/>
    <property type="match status" value="1"/>
</dbReference>
<evidence type="ECO:0000256" key="6">
    <source>
        <dbReference type="ARBA" id="ARBA00023054"/>
    </source>
</evidence>
<keyword evidence="3" id="KW-0547">Nucleotide-binding</keyword>
<keyword evidence="4" id="KW-0999">Mitochondrion inner membrane</keyword>
<organism evidence="13">
    <name type="scientific">Tetraselmis sp. GSL018</name>
    <dbReference type="NCBI Taxonomy" id="582737"/>
    <lineage>
        <taxon>Eukaryota</taxon>
        <taxon>Viridiplantae</taxon>
        <taxon>Chlorophyta</taxon>
        <taxon>core chlorophytes</taxon>
        <taxon>Chlorodendrophyceae</taxon>
        <taxon>Chlorodendrales</taxon>
        <taxon>Chlorodendraceae</taxon>
        <taxon>Tetraselmis</taxon>
    </lineage>
</organism>
<accession>A0A061RA02</accession>
<comment type="subcellular location">
    <subcellularLocation>
        <location evidence="1">Mitochondrion inner membrane</location>
    </subcellularLocation>
    <subcellularLocation>
        <location evidence="2">Mitochondrion matrix</location>
        <location evidence="2">Mitochondrion nucleoid</location>
    </subcellularLocation>
</comment>
<dbReference type="GO" id="GO:0042645">
    <property type="term" value="C:mitochondrial nucleoid"/>
    <property type="evidence" value="ECO:0007669"/>
    <property type="project" value="UniProtKB-SubCell"/>
</dbReference>
<gene>
    <name evidence="13" type="ORF">TSPGSL018_11015</name>
</gene>
<dbReference type="InterPro" id="IPR003959">
    <property type="entry name" value="ATPase_AAA_core"/>
</dbReference>
<keyword evidence="8" id="KW-0472">Membrane</keyword>
<dbReference type="InterPro" id="IPR021911">
    <property type="entry name" value="ATAD3_N"/>
</dbReference>
<protein>
    <submittedName>
        <fullName evidence="13">Aaa-domain-containing protein</fullName>
    </submittedName>
</protein>
<reference evidence="13" key="1">
    <citation type="submission" date="2014-05" db="EMBL/GenBank/DDBJ databases">
        <title>The transcriptome of the halophilic microalga Tetraselmis sp. GSL018 isolated from the Great Salt Lake, Utah.</title>
        <authorList>
            <person name="Jinkerson R.E."/>
            <person name="D'Adamo S."/>
            <person name="Posewitz M.C."/>
        </authorList>
    </citation>
    <scope>NUCLEOTIDE SEQUENCE</scope>
    <source>
        <strain evidence="13">GSL018</strain>
    </source>
</reference>
<dbReference type="EMBL" id="GBEZ01019003">
    <property type="protein sequence ID" value="JAC67495.1"/>
    <property type="molecule type" value="Transcribed_RNA"/>
</dbReference>
<proteinExistence type="predicted"/>
<dbReference type="GO" id="GO:0008270">
    <property type="term" value="F:zinc ion binding"/>
    <property type="evidence" value="ECO:0007669"/>
    <property type="project" value="TreeGrafter"/>
</dbReference>
<dbReference type="AlphaFoldDB" id="A0A061RA02"/>
<evidence type="ECO:0000256" key="3">
    <source>
        <dbReference type="ARBA" id="ARBA00022741"/>
    </source>
</evidence>
<evidence type="ECO:0000256" key="11">
    <source>
        <dbReference type="SAM" id="SignalP"/>
    </source>
</evidence>
<dbReference type="InterPro" id="IPR011042">
    <property type="entry name" value="6-blade_b-propeller_TolB-like"/>
</dbReference>
<dbReference type="GO" id="GO:0005524">
    <property type="term" value="F:ATP binding"/>
    <property type="evidence" value="ECO:0007669"/>
    <property type="project" value="UniProtKB-KW"/>
</dbReference>
<evidence type="ECO:0000256" key="4">
    <source>
        <dbReference type="ARBA" id="ARBA00022792"/>
    </source>
</evidence>
<sequence length="1228" mass="136153">MSFPPLYFTSFVFWSLQQLVNTHQIYTQPSIGISRAHSNFTSSSEASFRFEAFDPGSGSKRLLCSLDASFWEVCTSPYSVSDLGEGTHRLKVRETDQFNNSVLQEEEVSWIIDSTPPVVTFTLGPEAVIHETHTTFSFEVIDYPLQSSSGVADISCWLNHLKLEECHSPLTLTQLAEQANVLQIQAEDRAGNVGYSIAYRWKVQPRPIPKLTGPQMGKCGRRFVVRIVWSTPVEGFNSEKVHLDGNKSKIFEWQEDEGKQLYVATIETSGGFLLVKVPEDAATSLQNVSSASSNTLRFYCDTESPTVSIQAKPVLGTSNIAVSFFWSEPVSEFLSGKIQLSDPQARLYHQWKNSTLGTHYSAMVYPIAVGPFWIQVEAGAAKDEVGNSNDISVVEEIFARGGHIATLSAAGDVSVYEPSLSKRLSHWNIQSEGRLAFFPNGNLAVSEFRGTTIKVYNMFGKLMRVIDGFVSVEDITVSGSGRLFVCDAGSGRLHSLSNAFALDAVENVSLSWSGGESRCAMTTDNDGLLYVALGADDSISVYNSQLDLQYTFTLRECCDIGCNPSAIEINHRKQLYLSCTDEPHTSVHLLPEIVSFGDPYWKVNGNNENEAHSRLQNNKDKIVLSSKMELNRTSFSGQYNIISLASDNSGTIYAADGGKSGLLLSRHGDGFKFQELGEVIVDIAILQDRQNPYCDVLDYDGGTEKSSEFSMIASCTEAVDFDATCISVQGAGGSISQLQSLDYKNYSFTVSPSAVGIIEISIKPYCVVDSAGNYNSRQSNVVKVQYYGGRCMKELNCRWELAKYEHQLAESRLRLSAALEAEKQRAKVSVQEAAEDARLKRRLQAEEEAHRRELQAKQRMAEIEAAIVKQKAEAEAEGRIKEARQNEDLNLRQLQMAAEARTKTILAAISAVADYMRAGIMSLVDEPRLMQTFLIAFGTAAAMFFLFREASRVFVNEIARLLRKPPLVRETNRSLFRGWVGAIMDWLPLIRNPSTGHREVSKLFGDVILEGKTYGEVEELAQSIAASSSRGSPLRNVLLWGPPGTGKTMAARRLAKGCGMGYAIMNGGDVVPLGKDAVTELHSIFDWAERSTQGVLLFIDEADAFLRRRKPGDGNSSTSEHMRSAINAVLSRTGSQSRKFMMVLASNRPEDLDSAVIDRIDDAIHFPLPGLAEREAMLRLYFAKVICPIHIRSTLRMMFAPFEKIFHFMRIWHTNPTVKLTGFKQDTF</sequence>
<evidence type="ECO:0000259" key="12">
    <source>
        <dbReference type="SMART" id="SM00382"/>
    </source>
</evidence>
<keyword evidence="9" id="KW-1135">Mitochondrion nucleoid</keyword>
<evidence type="ECO:0000256" key="9">
    <source>
        <dbReference type="ARBA" id="ARBA00023271"/>
    </source>
</evidence>